<dbReference type="InterPro" id="IPR013905">
    <property type="entry name" value="Lgl_C_dom"/>
</dbReference>
<keyword evidence="15" id="KW-1185">Reference proteome</keyword>
<dbReference type="InterPro" id="IPR036322">
    <property type="entry name" value="WD40_repeat_dom_sf"/>
</dbReference>
<reference evidence="14 15" key="1">
    <citation type="journal article" date="2018" name="Gigascience">
        <title>Genomes of trombidid mites reveal novel predicted allergens and laterally-transferred genes associated with secondary metabolism.</title>
        <authorList>
            <person name="Dong X."/>
            <person name="Chaisiri K."/>
            <person name="Xia D."/>
            <person name="Armstrong S.D."/>
            <person name="Fang Y."/>
            <person name="Donnelly M.J."/>
            <person name="Kadowaki T."/>
            <person name="McGarry J.W."/>
            <person name="Darby A.C."/>
            <person name="Makepeace B.L."/>
        </authorList>
    </citation>
    <scope>NUCLEOTIDE SEQUENCE [LARGE SCALE GENOMIC DNA]</scope>
    <source>
        <strain evidence="14">UoL-WK</strain>
    </source>
</reference>
<evidence type="ECO:0000256" key="9">
    <source>
        <dbReference type="ARBA" id="ARBA00023136"/>
    </source>
</evidence>
<evidence type="ECO:0000256" key="5">
    <source>
        <dbReference type="ARBA" id="ARBA00022490"/>
    </source>
</evidence>
<name>A0A3S3QX82_9ACAR</name>
<evidence type="ECO:0000259" key="12">
    <source>
        <dbReference type="Pfam" id="PF08366"/>
    </source>
</evidence>
<dbReference type="InterPro" id="IPR013577">
    <property type="entry name" value="LLGL2"/>
</dbReference>
<dbReference type="GO" id="GO:0045159">
    <property type="term" value="F:myosin II binding"/>
    <property type="evidence" value="ECO:0007669"/>
    <property type="project" value="TreeGrafter"/>
</dbReference>
<keyword evidence="9" id="KW-0472">Membrane</keyword>
<dbReference type="InterPro" id="IPR000664">
    <property type="entry name" value="Lethal2_giant"/>
</dbReference>
<feature type="domain" description="Lethal giant larvae (Lgl)-like C-terminal" evidence="13">
    <location>
        <begin position="718"/>
        <end position="932"/>
    </location>
</feature>
<dbReference type="PROSITE" id="PS50082">
    <property type="entry name" value="WD_REPEATS_2"/>
    <property type="match status" value="1"/>
</dbReference>
<dbReference type="PANTHER" id="PTHR10241:SF29">
    <property type="entry name" value="LETHAL(2) GIANT LARVAE PROTEIN"/>
    <property type="match status" value="1"/>
</dbReference>
<dbReference type="Gene3D" id="2.130.10.10">
    <property type="entry name" value="YVTN repeat-like/Quinoprotein amine dehydrogenase"/>
    <property type="match status" value="2"/>
</dbReference>
<feature type="domain" description="Lethal giant larvae homologue 2" evidence="12">
    <location>
        <begin position="247"/>
        <end position="349"/>
    </location>
</feature>
<protein>
    <submittedName>
        <fullName evidence="14">Lethal(2) giant larvae-like protein</fullName>
    </submittedName>
</protein>
<dbReference type="GO" id="GO:0006893">
    <property type="term" value="P:Golgi to plasma membrane transport"/>
    <property type="evidence" value="ECO:0007669"/>
    <property type="project" value="TreeGrafter"/>
</dbReference>
<gene>
    <name evidence="14" type="ORF">B4U79_15186</name>
</gene>
<feature type="compositionally biased region" description="Polar residues" evidence="11">
    <location>
        <begin position="1010"/>
        <end position="1027"/>
    </location>
</feature>
<feature type="compositionally biased region" description="Polar residues" evidence="11">
    <location>
        <begin position="991"/>
        <end position="1002"/>
    </location>
</feature>
<comment type="similarity">
    <text evidence="3">Belongs to the WD repeat L(2)GL family.</text>
</comment>
<feature type="non-terminal residue" evidence="14">
    <location>
        <position position="1"/>
    </location>
</feature>
<dbReference type="GO" id="GO:0030864">
    <property type="term" value="C:cortical actin cytoskeleton"/>
    <property type="evidence" value="ECO:0007669"/>
    <property type="project" value="TreeGrafter"/>
</dbReference>
<dbReference type="Pfam" id="PF08366">
    <property type="entry name" value="LLGL"/>
    <property type="match status" value="1"/>
</dbReference>
<feature type="compositionally biased region" description="Low complexity" evidence="11">
    <location>
        <begin position="661"/>
        <end position="672"/>
    </location>
</feature>
<evidence type="ECO:0000256" key="6">
    <source>
        <dbReference type="ARBA" id="ARBA00022553"/>
    </source>
</evidence>
<dbReference type="GO" id="GO:0005886">
    <property type="term" value="C:plasma membrane"/>
    <property type="evidence" value="ECO:0007669"/>
    <property type="project" value="TreeGrafter"/>
</dbReference>
<dbReference type="AlphaFoldDB" id="A0A3S3QX82"/>
<dbReference type="EMBL" id="NCKU01000461">
    <property type="protein sequence ID" value="RWS15422.1"/>
    <property type="molecule type" value="Genomic_DNA"/>
</dbReference>
<evidence type="ECO:0000313" key="15">
    <source>
        <dbReference type="Proteomes" id="UP000285301"/>
    </source>
</evidence>
<keyword evidence="6" id="KW-0597">Phosphoprotein</keyword>
<dbReference type="GO" id="GO:0008593">
    <property type="term" value="P:regulation of Notch signaling pathway"/>
    <property type="evidence" value="ECO:0007669"/>
    <property type="project" value="TreeGrafter"/>
</dbReference>
<organism evidence="14 15">
    <name type="scientific">Dinothrombium tinctorium</name>
    <dbReference type="NCBI Taxonomy" id="1965070"/>
    <lineage>
        <taxon>Eukaryota</taxon>
        <taxon>Metazoa</taxon>
        <taxon>Ecdysozoa</taxon>
        <taxon>Arthropoda</taxon>
        <taxon>Chelicerata</taxon>
        <taxon>Arachnida</taxon>
        <taxon>Acari</taxon>
        <taxon>Acariformes</taxon>
        <taxon>Trombidiformes</taxon>
        <taxon>Prostigmata</taxon>
        <taxon>Anystina</taxon>
        <taxon>Parasitengona</taxon>
        <taxon>Trombidioidea</taxon>
        <taxon>Trombidiidae</taxon>
        <taxon>Dinothrombium</taxon>
    </lineage>
</organism>
<comment type="subcellular location">
    <subcellularLocation>
        <location evidence="2">Cytoplasm</location>
    </subcellularLocation>
    <subcellularLocation>
        <location evidence="1">Endomembrane system</location>
    </subcellularLocation>
</comment>
<feature type="region of interest" description="Disordered" evidence="11">
    <location>
        <begin position="949"/>
        <end position="1044"/>
    </location>
</feature>
<dbReference type="Pfam" id="PF08596">
    <property type="entry name" value="Lgl_C"/>
    <property type="match status" value="1"/>
</dbReference>
<keyword evidence="5" id="KW-0963">Cytoplasm</keyword>
<dbReference type="InterPro" id="IPR015943">
    <property type="entry name" value="WD40/YVTN_repeat-like_dom_sf"/>
</dbReference>
<dbReference type="SUPFAM" id="SSF50978">
    <property type="entry name" value="WD40 repeat-like"/>
    <property type="match status" value="2"/>
</dbReference>
<evidence type="ECO:0000256" key="3">
    <source>
        <dbReference type="ARBA" id="ARBA00008070"/>
    </source>
</evidence>
<dbReference type="GO" id="GO:0032878">
    <property type="term" value="P:regulation of establishment or maintenance of cell polarity"/>
    <property type="evidence" value="ECO:0007669"/>
    <property type="project" value="TreeGrafter"/>
</dbReference>
<sequence length="1091" mass="121545">TVAHGFPHRPNCLAFDPKLGLLAIGTRSGLLRVYGKPGVELEAKLDSEMEIRQVLFIENRGQLITLCEDSTICLWEVNAKNDKGLSYTVLEKVKTNENFSKEHREGNLKQVTTISVDSQNTVILVGTRSGNIYMLDLTTLELTDQIIYQDVVLQNIPDDHKKTNPGEVEIISEKPNAEGKFMIGYNKGLMVLWDNNALVAEQFYIANQQLESLCWLRNGEQFMSSHNDGSYIVWKVDDNIQPSEPPKFPYGPFPCKPIRKLIWKTVRNNDDFIVFSGGMPRSTFGDKNTVSVIQGTPERGKHIAFDFTSKIIDFLIIDGDDDEEFDNPKALIVLVEEEIVAIDLKSEDWLQFHLPYLWSVHSSAITNCQYYAEVPEELFEKIFEAGKRQTVGKYSLVEWPIFGGERVKSDFAESKDILITGHEDGSVRFWNVGNVNLEHIYTLHTSKLFRSSDDICNIDGDDVPLTEEELDWPPFRKVGTYDPFSDDVRLSIRKVVLCPLNNILVVAGTAGQVLVFSLKDEDVEEPLNISLANIVTEGDGFVWKGHGRLNPANGVLKLEAGFQLLSLLQLSPPAGVTALALHSNMALLAAGTSYGFVLFDYMQNKVVISKCTLNNVDVNAIAGGDALITRRKSFKKSLRESFRRLRKGRSQRDKQSDKRTSSPTSSPSSFSPVKSAETSLKSTSATVDDGMVKVKIERVDKKTVERQVEARSTKDGTGSMVRCLYFAKVCISNTDNVQTPTLWVGTNAGSIFVFAITVPSEDKRDSALVTCQLAKEIQLKHKAPVIFIHIVDTTGNPLPDVYEESSGKVKTYASTGPCRVLICSEEQFKLFTLPALKPHCKAKLTAQEGSRARRIALGKFIAKSDEKHVEHCLMCLSNQGDITIYSLNDLKRQLQATCTKREDINGISSLTFSRNAEGMYLQSPCEFRRFSLSARRCLRVRCEIALPEGSRPTKDVRPPLAAASVERENKDVSNDETQKDSSLKQEESEAPETTVNQETPTSGLGEDETTSASGTMNEVANEVQQESSPEKSETIVNGETGGTEEVSQILNESHISSFSNDTSLNITIDSVRNHMTYVIKFLACIFTLFFP</sequence>
<feature type="compositionally biased region" description="Basic and acidic residues" evidence="11">
    <location>
        <begin position="650"/>
        <end position="660"/>
    </location>
</feature>
<dbReference type="GO" id="GO:0005096">
    <property type="term" value="F:GTPase activator activity"/>
    <property type="evidence" value="ECO:0007669"/>
    <property type="project" value="TreeGrafter"/>
</dbReference>
<dbReference type="Proteomes" id="UP000285301">
    <property type="component" value="Unassembled WGS sequence"/>
</dbReference>
<dbReference type="GO" id="GO:0006887">
    <property type="term" value="P:exocytosis"/>
    <property type="evidence" value="ECO:0007669"/>
    <property type="project" value="UniProtKB-KW"/>
</dbReference>
<dbReference type="InterPro" id="IPR001680">
    <property type="entry name" value="WD40_rpt"/>
</dbReference>
<dbReference type="GO" id="GO:0030866">
    <property type="term" value="P:cortical actin cytoskeleton organization"/>
    <property type="evidence" value="ECO:0007669"/>
    <property type="project" value="TreeGrafter"/>
</dbReference>
<feature type="repeat" description="WD" evidence="10">
    <location>
        <begin position="411"/>
        <end position="432"/>
    </location>
</feature>
<comment type="caution">
    <text evidence="14">The sequence shown here is derived from an EMBL/GenBank/DDBJ whole genome shotgun (WGS) entry which is preliminary data.</text>
</comment>
<dbReference type="PRINTS" id="PR00962">
    <property type="entry name" value="LETHAL2GIANT"/>
</dbReference>
<dbReference type="STRING" id="1965070.A0A3S3QX82"/>
<evidence type="ECO:0000256" key="4">
    <source>
        <dbReference type="ARBA" id="ARBA00022483"/>
    </source>
</evidence>
<evidence type="ECO:0000256" key="1">
    <source>
        <dbReference type="ARBA" id="ARBA00004308"/>
    </source>
</evidence>
<feature type="region of interest" description="Disordered" evidence="11">
    <location>
        <begin position="642"/>
        <end position="677"/>
    </location>
</feature>
<dbReference type="PANTHER" id="PTHR10241">
    <property type="entry name" value="LETHAL 2 GIANT LARVAE PROTEIN"/>
    <property type="match status" value="1"/>
</dbReference>
<feature type="compositionally biased region" description="Basic and acidic residues" evidence="11">
    <location>
        <begin position="965"/>
        <end position="987"/>
    </location>
</feature>
<dbReference type="OrthoDB" id="19944at2759"/>
<proteinExistence type="inferred from homology"/>
<accession>A0A3S3QX82</accession>
<evidence type="ECO:0000256" key="8">
    <source>
        <dbReference type="ARBA" id="ARBA00022737"/>
    </source>
</evidence>
<evidence type="ECO:0000259" key="13">
    <source>
        <dbReference type="Pfam" id="PF08596"/>
    </source>
</evidence>
<keyword evidence="8" id="KW-0677">Repeat</keyword>
<keyword evidence="7 10" id="KW-0853">WD repeat</keyword>
<evidence type="ECO:0000256" key="10">
    <source>
        <dbReference type="PROSITE-ProRule" id="PRU00221"/>
    </source>
</evidence>
<dbReference type="GO" id="GO:0012505">
    <property type="term" value="C:endomembrane system"/>
    <property type="evidence" value="ECO:0007669"/>
    <property type="project" value="UniProtKB-SubCell"/>
</dbReference>
<evidence type="ECO:0000256" key="2">
    <source>
        <dbReference type="ARBA" id="ARBA00004496"/>
    </source>
</evidence>
<dbReference type="SMART" id="SM00320">
    <property type="entry name" value="WD40"/>
    <property type="match status" value="6"/>
</dbReference>
<dbReference type="GO" id="GO:0051294">
    <property type="term" value="P:establishment of spindle orientation"/>
    <property type="evidence" value="ECO:0007669"/>
    <property type="project" value="TreeGrafter"/>
</dbReference>
<keyword evidence="4" id="KW-0268">Exocytosis</keyword>
<evidence type="ECO:0000256" key="11">
    <source>
        <dbReference type="SAM" id="MobiDB-lite"/>
    </source>
</evidence>
<evidence type="ECO:0000256" key="7">
    <source>
        <dbReference type="ARBA" id="ARBA00022574"/>
    </source>
</evidence>
<evidence type="ECO:0000313" key="14">
    <source>
        <dbReference type="EMBL" id="RWS15422.1"/>
    </source>
</evidence>
<dbReference type="GO" id="GO:0019905">
    <property type="term" value="F:syntaxin binding"/>
    <property type="evidence" value="ECO:0007669"/>
    <property type="project" value="TreeGrafter"/>
</dbReference>